<comment type="subunit">
    <text evidence="2 11">Heterotrimer of A, B and C subunits.</text>
</comment>
<evidence type="ECO:0000259" key="12">
    <source>
        <dbReference type="SMART" id="SM00845"/>
    </source>
</evidence>
<comment type="catalytic activity">
    <reaction evidence="10 11">
        <text>L-glutamyl-tRNA(Gln) + L-glutamine + ATP + H2O = L-glutaminyl-tRNA(Gln) + L-glutamate + ADP + phosphate + H(+)</text>
        <dbReference type="Rhea" id="RHEA:17521"/>
        <dbReference type="Rhea" id="RHEA-COMP:9681"/>
        <dbReference type="Rhea" id="RHEA-COMP:9684"/>
        <dbReference type="ChEBI" id="CHEBI:15377"/>
        <dbReference type="ChEBI" id="CHEBI:15378"/>
        <dbReference type="ChEBI" id="CHEBI:29985"/>
        <dbReference type="ChEBI" id="CHEBI:30616"/>
        <dbReference type="ChEBI" id="CHEBI:43474"/>
        <dbReference type="ChEBI" id="CHEBI:58359"/>
        <dbReference type="ChEBI" id="CHEBI:78520"/>
        <dbReference type="ChEBI" id="CHEBI:78521"/>
        <dbReference type="ChEBI" id="CHEBI:456216"/>
    </reaction>
</comment>
<dbReference type="FunFam" id="1.10.10.410:FF:000001">
    <property type="entry name" value="Aspartyl/glutamyl-tRNA(Asn/Gln) amidotransferase subunit B"/>
    <property type="match status" value="1"/>
</dbReference>
<dbReference type="NCBIfam" id="NF004014">
    <property type="entry name" value="PRK05477.1-4"/>
    <property type="match status" value="1"/>
</dbReference>
<keyword evidence="5 11" id="KW-0547">Nucleotide-binding</keyword>
<dbReference type="Gene3D" id="1.10.10.410">
    <property type="match status" value="1"/>
</dbReference>
<evidence type="ECO:0000256" key="9">
    <source>
        <dbReference type="ARBA" id="ARBA00047380"/>
    </source>
</evidence>
<dbReference type="InterPro" id="IPR018027">
    <property type="entry name" value="Asn/Gln_amidotransferase"/>
</dbReference>
<dbReference type="GO" id="GO:0006412">
    <property type="term" value="P:translation"/>
    <property type="evidence" value="ECO:0007669"/>
    <property type="project" value="UniProtKB-UniRule"/>
</dbReference>
<dbReference type="GO" id="GO:0070681">
    <property type="term" value="P:glutaminyl-tRNAGln biosynthesis via transamidation"/>
    <property type="evidence" value="ECO:0007669"/>
    <property type="project" value="TreeGrafter"/>
</dbReference>
<evidence type="ECO:0000256" key="8">
    <source>
        <dbReference type="ARBA" id="ARBA00024799"/>
    </source>
</evidence>
<keyword evidence="14" id="KW-1185">Reference proteome</keyword>
<evidence type="ECO:0000313" key="14">
    <source>
        <dbReference type="Proteomes" id="UP000663929"/>
    </source>
</evidence>
<dbReference type="InterPro" id="IPR004413">
    <property type="entry name" value="GatB"/>
</dbReference>
<dbReference type="InterPro" id="IPR017959">
    <property type="entry name" value="Asn/Gln-tRNA_amidoTrfase_suB/E"/>
</dbReference>
<evidence type="ECO:0000256" key="6">
    <source>
        <dbReference type="ARBA" id="ARBA00022840"/>
    </source>
</evidence>
<comment type="catalytic activity">
    <reaction evidence="9 11">
        <text>L-aspartyl-tRNA(Asn) + L-glutamine + ATP + H2O = L-asparaginyl-tRNA(Asn) + L-glutamate + ADP + phosphate + 2 H(+)</text>
        <dbReference type="Rhea" id="RHEA:14513"/>
        <dbReference type="Rhea" id="RHEA-COMP:9674"/>
        <dbReference type="Rhea" id="RHEA-COMP:9677"/>
        <dbReference type="ChEBI" id="CHEBI:15377"/>
        <dbReference type="ChEBI" id="CHEBI:15378"/>
        <dbReference type="ChEBI" id="CHEBI:29985"/>
        <dbReference type="ChEBI" id="CHEBI:30616"/>
        <dbReference type="ChEBI" id="CHEBI:43474"/>
        <dbReference type="ChEBI" id="CHEBI:58359"/>
        <dbReference type="ChEBI" id="CHEBI:78515"/>
        <dbReference type="ChEBI" id="CHEBI:78516"/>
        <dbReference type="ChEBI" id="CHEBI:456216"/>
    </reaction>
</comment>
<dbReference type="RefSeq" id="WP_420038302.1">
    <property type="nucleotide sequence ID" value="NZ_CP071793.1"/>
</dbReference>
<dbReference type="SUPFAM" id="SSF55931">
    <property type="entry name" value="Glutamine synthetase/guanido kinase"/>
    <property type="match status" value="1"/>
</dbReference>
<dbReference type="GO" id="GO:0005524">
    <property type="term" value="F:ATP binding"/>
    <property type="evidence" value="ECO:0007669"/>
    <property type="project" value="UniProtKB-KW"/>
</dbReference>
<name>A0A8A4TYT0_SULCO</name>
<dbReference type="EMBL" id="CP071793">
    <property type="protein sequence ID" value="QTD54398.1"/>
    <property type="molecule type" value="Genomic_DNA"/>
</dbReference>
<dbReference type="InterPro" id="IPR014746">
    <property type="entry name" value="Gln_synth/guanido_kin_cat_dom"/>
</dbReference>
<keyword evidence="4 11" id="KW-0436">Ligase</keyword>
<dbReference type="AlphaFoldDB" id="A0A8A4TYT0"/>
<dbReference type="GO" id="GO:0050567">
    <property type="term" value="F:glutaminyl-tRNA synthase (glutamine-hydrolyzing) activity"/>
    <property type="evidence" value="ECO:0007669"/>
    <property type="project" value="UniProtKB-UniRule"/>
</dbReference>
<organism evidence="13 14">
    <name type="scientific">Sulfidibacter corallicola</name>
    <dbReference type="NCBI Taxonomy" id="2818388"/>
    <lineage>
        <taxon>Bacteria</taxon>
        <taxon>Pseudomonadati</taxon>
        <taxon>Acidobacteriota</taxon>
        <taxon>Holophagae</taxon>
        <taxon>Acanthopleuribacterales</taxon>
        <taxon>Acanthopleuribacteraceae</taxon>
        <taxon>Sulfidibacter</taxon>
    </lineage>
</organism>
<protein>
    <recommendedName>
        <fullName evidence="3 11">Aspartyl/glutamyl-tRNA(Asn/Gln) amidotransferase subunit B</fullName>
        <shortName evidence="11">Asp/Glu-ADT subunit B</shortName>
        <ecNumber evidence="11">6.3.5.-</ecNumber>
    </recommendedName>
</protein>
<evidence type="ECO:0000256" key="3">
    <source>
        <dbReference type="ARBA" id="ARBA00016923"/>
    </source>
</evidence>
<keyword evidence="6 11" id="KW-0067">ATP-binding</keyword>
<dbReference type="Pfam" id="PF02637">
    <property type="entry name" value="GatB_Yqey"/>
    <property type="match status" value="1"/>
</dbReference>
<dbReference type="InterPro" id="IPR017958">
    <property type="entry name" value="Gln-tRNA_amidoTrfase_suB_CS"/>
</dbReference>
<evidence type="ECO:0000256" key="10">
    <source>
        <dbReference type="ARBA" id="ARBA00047913"/>
    </source>
</evidence>
<dbReference type="InterPro" id="IPR003789">
    <property type="entry name" value="Asn/Gln_tRNA_amidoTrase-B-like"/>
</dbReference>
<dbReference type="Gene3D" id="1.10.150.380">
    <property type="entry name" value="GatB domain, N-terminal subdomain"/>
    <property type="match status" value="1"/>
</dbReference>
<evidence type="ECO:0000256" key="11">
    <source>
        <dbReference type="HAMAP-Rule" id="MF_00121"/>
    </source>
</evidence>
<dbReference type="SUPFAM" id="SSF89095">
    <property type="entry name" value="GatB/YqeY motif"/>
    <property type="match status" value="1"/>
</dbReference>
<dbReference type="NCBIfam" id="TIGR00133">
    <property type="entry name" value="gatB"/>
    <property type="match status" value="1"/>
</dbReference>
<dbReference type="EC" id="6.3.5.-" evidence="11"/>
<evidence type="ECO:0000256" key="1">
    <source>
        <dbReference type="ARBA" id="ARBA00005306"/>
    </source>
</evidence>
<dbReference type="KEGG" id="scor:J3U87_14290"/>
<gene>
    <name evidence="11 13" type="primary">gatB</name>
    <name evidence="13" type="ORF">J3U87_14290</name>
</gene>
<dbReference type="InterPro" id="IPR023168">
    <property type="entry name" value="GatB_Yqey_C_2"/>
</dbReference>
<dbReference type="Proteomes" id="UP000663929">
    <property type="component" value="Chromosome"/>
</dbReference>
<comment type="similarity">
    <text evidence="1 11">Belongs to the GatB/GatE family. GatB subfamily.</text>
</comment>
<dbReference type="PANTHER" id="PTHR11659">
    <property type="entry name" value="GLUTAMYL-TRNA GLN AMIDOTRANSFERASE SUBUNIT B MITOCHONDRIAL AND PROKARYOTIC PET112-RELATED"/>
    <property type="match status" value="1"/>
</dbReference>
<dbReference type="HAMAP" id="MF_00121">
    <property type="entry name" value="GatB"/>
    <property type="match status" value="1"/>
</dbReference>
<proteinExistence type="inferred from homology"/>
<evidence type="ECO:0000256" key="4">
    <source>
        <dbReference type="ARBA" id="ARBA00022598"/>
    </source>
</evidence>
<dbReference type="PANTHER" id="PTHR11659:SF0">
    <property type="entry name" value="GLUTAMYL-TRNA(GLN) AMIDOTRANSFERASE SUBUNIT B, MITOCHONDRIAL"/>
    <property type="match status" value="1"/>
</dbReference>
<evidence type="ECO:0000313" key="13">
    <source>
        <dbReference type="EMBL" id="QTD54398.1"/>
    </source>
</evidence>
<dbReference type="SMART" id="SM00845">
    <property type="entry name" value="GatB_Yqey"/>
    <property type="match status" value="1"/>
</dbReference>
<feature type="domain" description="Asn/Gln amidotransferase" evidence="12">
    <location>
        <begin position="332"/>
        <end position="479"/>
    </location>
</feature>
<evidence type="ECO:0000256" key="5">
    <source>
        <dbReference type="ARBA" id="ARBA00022741"/>
    </source>
</evidence>
<evidence type="ECO:0000256" key="2">
    <source>
        <dbReference type="ARBA" id="ARBA00011123"/>
    </source>
</evidence>
<reference evidence="13" key="1">
    <citation type="submission" date="2021-03" db="EMBL/GenBank/DDBJ databases">
        <title>Acanthopleuribacteraceae sp. M133.</title>
        <authorList>
            <person name="Wang G."/>
        </authorList>
    </citation>
    <scope>NUCLEOTIDE SEQUENCE</scope>
    <source>
        <strain evidence="13">M133</strain>
    </source>
</reference>
<accession>A0A8A4TYT0</accession>
<dbReference type="InterPro" id="IPR006075">
    <property type="entry name" value="Asn/Gln-tRNA_Trfase_suB/E_cat"/>
</dbReference>
<dbReference type="NCBIfam" id="NF004012">
    <property type="entry name" value="PRK05477.1-2"/>
    <property type="match status" value="1"/>
</dbReference>
<dbReference type="NCBIfam" id="NF004015">
    <property type="entry name" value="PRK05477.1-5"/>
    <property type="match status" value="1"/>
</dbReference>
<keyword evidence="7 11" id="KW-0648">Protein biosynthesis</keyword>
<comment type="function">
    <text evidence="8 11">Allows the formation of correctly charged Asn-tRNA(Asn) or Gln-tRNA(Gln) through the transamidation of misacylated Asp-tRNA(Asn) or Glu-tRNA(Gln) in organisms which lack either or both of asparaginyl-tRNA or glutaminyl-tRNA synthetases. The reaction takes place in the presence of glutamine and ATP through an activated phospho-Asp-tRNA(Asn) or phospho-Glu-tRNA(Gln).</text>
</comment>
<dbReference type="Pfam" id="PF02934">
    <property type="entry name" value="GatB_N"/>
    <property type="match status" value="1"/>
</dbReference>
<sequence>MHGFEPVIGLEVHAQLSTQTKLFCGCLTQFGARPNDQTCPVCLGLPGALPVLNREAVSCAVKFGLAVENDPEGTSVFARKNYFYPDLPKGYQVSQYERPVVGKGRLVIELPDGSTKEVRINRAHLEEDAGQSSHDGWPQSRRKSYVNLNRSGIPLLEIVTEPDLGSPEEAHAYLTELKAILQYLEICDGNMEEGSLRCDANVSVRPVGTKTLGTRTELKNLNSFNNVRRAIQHEIDRQVTLITNGEEVQQCTLLWDVDSQTTKVMRTKEDSHDYRYFPDPDLLPLTVDRDWVAGLAGEMPELPREKYLRLVECFGLSREDAARLTTDRELVAYFEKVVATGAPPKAAANWIMAELLRDMKHIEGGLEQCPIKPEQLGALIRFIEDKVISGKIAKDVFTEMFKTSKDPALIIEEKGLKQITDSGALEEVVLRILSDNPAQVEEYRGGKTKVFGYFVGQAMKVTKGKGNPALLNELFKKHLDS</sequence>
<dbReference type="PROSITE" id="PS01234">
    <property type="entry name" value="GATB"/>
    <property type="match status" value="1"/>
</dbReference>
<dbReference type="InterPro" id="IPR042114">
    <property type="entry name" value="GatB_C_1"/>
</dbReference>
<evidence type="ECO:0000256" key="7">
    <source>
        <dbReference type="ARBA" id="ARBA00022917"/>
    </source>
</evidence>